<dbReference type="EMBL" id="JBHSQQ010000442">
    <property type="protein sequence ID" value="MFC5945970.1"/>
    <property type="molecule type" value="Genomic_DNA"/>
</dbReference>
<dbReference type="Proteomes" id="UP001596207">
    <property type="component" value="Unassembled WGS sequence"/>
</dbReference>
<dbReference type="PANTHER" id="PTHR30580">
    <property type="entry name" value="PRIMOSOMAL PROTEIN N"/>
    <property type="match status" value="1"/>
</dbReference>
<evidence type="ECO:0000313" key="5">
    <source>
        <dbReference type="Proteomes" id="UP001596207"/>
    </source>
</evidence>
<proteinExistence type="predicted"/>
<gene>
    <name evidence="4" type="ORF">ACFPZ4_31485</name>
</gene>
<keyword evidence="3" id="KW-0238">DNA-binding</keyword>
<evidence type="ECO:0000256" key="1">
    <source>
        <dbReference type="ARBA" id="ARBA00022741"/>
    </source>
</evidence>
<dbReference type="PANTHER" id="PTHR30580:SF0">
    <property type="entry name" value="PRIMOSOMAL PROTEIN N"/>
    <property type="match status" value="1"/>
</dbReference>
<keyword evidence="5" id="KW-1185">Reference proteome</keyword>
<accession>A0ABW1HXW5</accession>
<keyword evidence="2" id="KW-0067">ATP-binding</keyword>
<name>A0ABW1HXW5_9ACTN</name>
<sequence>ALARPATAGGRVVVVAVGALAPVQALLRWDAAWFAARELAERRELGFPPAVRMASVTGPPDAVADLLAAARLPEAAEVLGPVPADGEKERMLVRVPRARAAALAGALHAAAGVRTLRKAADPVRVQIDPLSLF</sequence>
<organism evidence="4 5">
    <name type="scientific">Micromonospora harpali</name>
    <dbReference type="NCBI Taxonomy" id="1490225"/>
    <lineage>
        <taxon>Bacteria</taxon>
        <taxon>Bacillati</taxon>
        <taxon>Actinomycetota</taxon>
        <taxon>Actinomycetes</taxon>
        <taxon>Micromonosporales</taxon>
        <taxon>Micromonosporaceae</taxon>
        <taxon>Micromonospora</taxon>
    </lineage>
</organism>
<comment type="caution">
    <text evidence="4">The sequence shown here is derived from an EMBL/GenBank/DDBJ whole genome shotgun (WGS) entry which is preliminary data.</text>
</comment>
<feature type="non-terminal residue" evidence="4">
    <location>
        <position position="1"/>
    </location>
</feature>
<evidence type="ECO:0000256" key="3">
    <source>
        <dbReference type="ARBA" id="ARBA00023125"/>
    </source>
</evidence>
<evidence type="ECO:0000256" key="2">
    <source>
        <dbReference type="ARBA" id="ARBA00022840"/>
    </source>
</evidence>
<evidence type="ECO:0000313" key="4">
    <source>
        <dbReference type="EMBL" id="MFC5945970.1"/>
    </source>
</evidence>
<protein>
    <submittedName>
        <fullName evidence="4">Primosome assembly protein PriA</fullName>
    </submittedName>
</protein>
<reference evidence="5" key="1">
    <citation type="journal article" date="2019" name="Int. J. Syst. Evol. Microbiol.">
        <title>The Global Catalogue of Microorganisms (GCM) 10K type strain sequencing project: providing services to taxonomists for standard genome sequencing and annotation.</title>
        <authorList>
            <consortium name="The Broad Institute Genomics Platform"/>
            <consortium name="The Broad Institute Genome Sequencing Center for Infectious Disease"/>
            <person name="Wu L."/>
            <person name="Ma J."/>
        </authorList>
    </citation>
    <scope>NUCLEOTIDE SEQUENCE [LARGE SCALE GENOMIC DNA]</scope>
    <source>
        <strain evidence="5">CGMCC 4.7173</strain>
    </source>
</reference>
<keyword evidence="1" id="KW-0547">Nucleotide-binding</keyword>